<accession>A0ABV8H9Q0</accession>
<protein>
    <submittedName>
        <fullName evidence="4">FecR family protein</fullName>
    </submittedName>
</protein>
<keyword evidence="1" id="KW-0472">Membrane</keyword>
<evidence type="ECO:0000313" key="5">
    <source>
        <dbReference type="Proteomes" id="UP001595793"/>
    </source>
</evidence>
<dbReference type="Pfam" id="PF16344">
    <property type="entry name" value="FecR_C"/>
    <property type="match status" value="1"/>
</dbReference>
<dbReference type="Gene3D" id="2.60.120.1440">
    <property type="match status" value="1"/>
</dbReference>
<evidence type="ECO:0000259" key="3">
    <source>
        <dbReference type="Pfam" id="PF16344"/>
    </source>
</evidence>
<dbReference type="InterPro" id="IPR032508">
    <property type="entry name" value="FecR_C"/>
</dbReference>
<keyword evidence="1" id="KW-1133">Transmembrane helix</keyword>
<name>A0ABV8H9Q0_9FLAO</name>
<keyword evidence="5" id="KW-1185">Reference proteome</keyword>
<dbReference type="InterPro" id="IPR006860">
    <property type="entry name" value="FecR"/>
</dbReference>
<evidence type="ECO:0000259" key="2">
    <source>
        <dbReference type="Pfam" id="PF04773"/>
    </source>
</evidence>
<dbReference type="PANTHER" id="PTHR30273:SF2">
    <property type="entry name" value="PROTEIN FECR"/>
    <property type="match status" value="1"/>
</dbReference>
<dbReference type="Pfam" id="PF04773">
    <property type="entry name" value="FecR"/>
    <property type="match status" value="1"/>
</dbReference>
<dbReference type="RefSeq" id="WP_290233617.1">
    <property type="nucleotide sequence ID" value="NZ_JAUFPZ010000002.1"/>
</dbReference>
<sequence>MNNNKDYMLCKFEKQLLRRRILQSAAQLKKQKLKRKMARVFSISAAASLLCVIGLYYFFQSSLSSPKEDFVQHTPEVNSYDSEQVIVMLGEKKVILNNNENKIQYLSSGRKVIIEDDKFITLNSQQNDKIVLNTLIVPYGKRAQLKLSDGSEVWLNSGSKLIYPTIFNSENREVHLEGEAIFEIKHDHNKPFRVLTEYQNVEVLGTVFNISAYADDSIHHTALKSGSVRIAYKKSKYESFKITPGRIAEYHVRTGKSLNKHVDLSRYFSWRDGYFILKNEKLESIFTKLSRYYNIRINYTANSDVMQKRFSGRLHLNENIESVLKILQTSGFDFEIKDHSIIIK</sequence>
<organism evidence="4 5">
    <name type="scientific">Zunongwangia endophytica</name>
    <dbReference type="NCBI Taxonomy" id="1808945"/>
    <lineage>
        <taxon>Bacteria</taxon>
        <taxon>Pseudomonadati</taxon>
        <taxon>Bacteroidota</taxon>
        <taxon>Flavobacteriia</taxon>
        <taxon>Flavobacteriales</taxon>
        <taxon>Flavobacteriaceae</taxon>
        <taxon>Zunongwangia</taxon>
    </lineage>
</organism>
<evidence type="ECO:0000313" key="4">
    <source>
        <dbReference type="EMBL" id="MFC4027662.1"/>
    </source>
</evidence>
<feature type="domain" description="FecR protein" evidence="2">
    <location>
        <begin position="138"/>
        <end position="228"/>
    </location>
</feature>
<feature type="domain" description="Protein FecR C-terminal" evidence="3">
    <location>
        <begin position="274"/>
        <end position="343"/>
    </location>
</feature>
<dbReference type="PANTHER" id="PTHR30273">
    <property type="entry name" value="PERIPLASMIC SIGNAL SENSOR AND SIGMA FACTOR ACTIVATOR FECR-RELATED"/>
    <property type="match status" value="1"/>
</dbReference>
<gene>
    <name evidence="4" type="ORF">ACFOS1_09635</name>
</gene>
<keyword evidence="1" id="KW-0812">Transmembrane</keyword>
<dbReference type="InterPro" id="IPR012373">
    <property type="entry name" value="Ferrdict_sens_TM"/>
</dbReference>
<evidence type="ECO:0000256" key="1">
    <source>
        <dbReference type="SAM" id="Phobius"/>
    </source>
</evidence>
<reference evidence="5" key="1">
    <citation type="journal article" date="2019" name="Int. J. Syst. Evol. Microbiol.">
        <title>The Global Catalogue of Microorganisms (GCM) 10K type strain sequencing project: providing services to taxonomists for standard genome sequencing and annotation.</title>
        <authorList>
            <consortium name="The Broad Institute Genomics Platform"/>
            <consortium name="The Broad Institute Genome Sequencing Center for Infectious Disease"/>
            <person name="Wu L."/>
            <person name="Ma J."/>
        </authorList>
    </citation>
    <scope>NUCLEOTIDE SEQUENCE [LARGE SCALE GENOMIC DNA]</scope>
    <source>
        <strain evidence="5">CECT 9128</strain>
    </source>
</reference>
<dbReference type="Proteomes" id="UP001595793">
    <property type="component" value="Unassembled WGS sequence"/>
</dbReference>
<feature type="transmembrane region" description="Helical" evidence="1">
    <location>
        <begin position="38"/>
        <end position="59"/>
    </location>
</feature>
<dbReference type="EMBL" id="JBHSAS010000006">
    <property type="protein sequence ID" value="MFC4027662.1"/>
    <property type="molecule type" value="Genomic_DNA"/>
</dbReference>
<proteinExistence type="predicted"/>
<dbReference type="Gene3D" id="3.55.50.30">
    <property type="match status" value="1"/>
</dbReference>
<comment type="caution">
    <text evidence="4">The sequence shown here is derived from an EMBL/GenBank/DDBJ whole genome shotgun (WGS) entry which is preliminary data.</text>
</comment>